<evidence type="ECO:0000313" key="1">
    <source>
        <dbReference type="EMBL" id="KAJ9063557.1"/>
    </source>
</evidence>
<gene>
    <name evidence="1" type="ORF">DSO57_1000132</name>
</gene>
<accession>A0ACC2SN69</accession>
<sequence length="228" mass="25810">MLSFLLIFGTAIVMWAGKDIFLLNNDPKEAEVKSEIKDPYSVGQMTSKDVKLSEIMTLQKSVFWCSNEASFPDYHLAFSGYNADKTCVELEDKVVRCDVEEKRVFRWLPGFDLSPSVQCAAQQQCYVPFPIFKTSHRVIKYQDIDRFPIDEYILSQPQPTFHALKGPGLPFNGPAKKSIWSKVLYLYVQGYFTTTRAGGETKIIPYNHTLAVDLGEGLLDAIYGLTPN</sequence>
<name>A0ACC2SN69_9FUNG</name>
<dbReference type="EMBL" id="QTSX02004971">
    <property type="protein sequence ID" value="KAJ9063557.1"/>
    <property type="molecule type" value="Genomic_DNA"/>
</dbReference>
<reference evidence="1" key="1">
    <citation type="submission" date="2022-04" db="EMBL/GenBank/DDBJ databases">
        <title>Genome of the entomopathogenic fungus Entomophthora muscae.</title>
        <authorList>
            <person name="Elya C."/>
            <person name="Lovett B.R."/>
            <person name="Lee E."/>
            <person name="Macias A.M."/>
            <person name="Hajek A.E."/>
            <person name="De Bivort B.L."/>
            <person name="Kasson M.T."/>
            <person name="De Fine Licht H.H."/>
            <person name="Stajich J.E."/>
        </authorList>
    </citation>
    <scope>NUCLEOTIDE SEQUENCE</scope>
    <source>
        <strain evidence="1">Berkeley</strain>
    </source>
</reference>
<organism evidence="1 2">
    <name type="scientific">Entomophthora muscae</name>
    <dbReference type="NCBI Taxonomy" id="34485"/>
    <lineage>
        <taxon>Eukaryota</taxon>
        <taxon>Fungi</taxon>
        <taxon>Fungi incertae sedis</taxon>
        <taxon>Zoopagomycota</taxon>
        <taxon>Entomophthoromycotina</taxon>
        <taxon>Entomophthoromycetes</taxon>
        <taxon>Entomophthorales</taxon>
        <taxon>Entomophthoraceae</taxon>
        <taxon>Entomophthora</taxon>
    </lineage>
</organism>
<protein>
    <submittedName>
        <fullName evidence="1">Uncharacterized protein</fullName>
    </submittedName>
</protein>
<comment type="caution">
    <text evidence="1">The sequence shown here is derived from an EMBL/GenBank/DDBJ whole genome shotgun (WGS) entry which is preliminary data.</text>
</comment>
<evidence type="ECO:0000313" key="2">
    <source>
        <dbReference type="Proteomes" id="UP001165960"/>
    </source>
</evidence>
<proteinExistence type="predicted"/>
<keyword evidence="2" id="KW-1185">Reference proteome</keyword>
<dbReference type="Proteomes" id="UP001165960">
    <property type="component" value="Unassembled WGS sequence"/>
</dbReference>